<name>A0A2V4BVG2_9FLAO</name>
<accession>A0A2V4BVG2</accession>
<evidence type="ECO:0000313" key="3">
    <source>
        <dbReference type="Proteomes" id="UP000247903"/>
    </source>
</evidence>
<dbReference type="Proteomes" id="UP000247903">
    <property type="component" value="Unassembled WGS sequence"/>
</dbReference>
<dbReference type="InterPro" id="IPR012337">
    <property type="entry name" value="RNaseH-like_sf"/>
</dbReference>
<comment type="caution">
    <text evidence="2">The sequence shown here is derived from an EMBL/GenBank/DDBJ whole genome shotgun (WGS) entry which is preliminary data.</text>
</comment>
<dbReference type="AlphaFoldDB" id="A0A2V4BVG2"/>
<dbReference type="RefSeq" id="WP_110304794.1">
    <property type="nucleotide sequence ID" value="NZ_QJHK01000001.1"/>
</dbReference>
<organism evidence="2 3">
    <name type="scientific">Flavobacterium cheongpyeongense</name>
    <dbReference type="NCBI Taxonomy" id="2212651"/>
    <lineage>
        <taxon>Bacteria</taxon>
        <taxon>Pseudomonadati</taxon>
        <taxon>Bacteroidota</taxon>
        <taxon>Flavobacteriia</taxon>
        <taxon>Flavobacteriales</taxon>
        <taxon>Flavobacteriaceae</taxon>
        <taxon>Flavobacterium</taxon>
    </lineage>
</organism>
<dbReference type="OrthoDB" id="8617434at2"/>
<dbReference type="InterPro" id="IPR047768">
    <property type="entry name" value="Tn5p-like"/>
</dbReference>
<evidence type="ECO:0000259" key="1">
    <source>
        <dbReference type="Pfam" id="PF14706"/>
    </source>
</evidence>
<proteinExistence type="predicted"/>
<reference evidence="2 3" key="1">
    <citation type="submission" date="2018-05" db="EMBL/GenBank/DDBJ databases">
        <title>Flavobacterium sp. strain IMCC34759, incomplete genome.</title>
        <authorList>
            <person name="Joung Y."/>
            <person name="Cho J."/>
        </authorList>
    </citation>
    <scope>NUCLEOTIDE SEQUENCE [LARGE SCALE GENOMIC DNA]</scope>
    <source>
        <strain evidence="2 3">IMCC34759</strain>
    </source>
</reference>
<dbReference type="SUPFAM" id="SSF53098">
    <property type="entry name" value="Ribonuclease H-like"/>
    <property type="match status" value="1"/>
</dbReference>
<sequence>MKERLLSDIKDPRLLKRGNIILDKLFKNSVHSIRQITQSDSEAKSFYRFLQNDNVSEADIIRNMTANCVFSSANKVLLCIEDTTEVNLYNHKNRVKKDQYIGRTNAVKGGIGFLLHPSFVLDAQTLVPYGFSDVKIWNRPLEKLTKKDRDYNKLPIEEKES</sequence>
<dbReference type="InterPro" id="IPR038215">
    <property type="entry name" value="TN5-like_N_sf"/>
</dbReference>
<dbReference type="Pfam" id="PF14706">
    <property type="entry name" value="Tnp_DNA_bind"/>
    <property type="match status" value="1"/>
</dbReference>
<evidence type="ECO:0000313" key="2">
    <source>
        <dbReference type="EMBL" id="PXY42617.1"/>
    </source>
</evidence>
<gene>
    <name evidence="2" type="ORF">DMB65_00900</name>
</gene>
<dbReference type="PANTHER" id="PTHR37319">
    <property type="entry name" value="TRANSPOSASE"/>
    <property type="match status" value="1"/>
</dbReference>
<feature type="domain" description="Transposase Tn5-like N-terminal" evidence="1">
    <location>
        <begin position="7"/>
        <end position="55"/>
    </location>
</feature>
<keyword evidence="3" id="KW-1185">Reference proteome</keyword>
<protein>
    <recommendedName>
        <fullName evidence="1">Transposase Tn5-like N-terminal domain-containing protein</fullName>
    </recommendedName>
</protein>
<dbReference type="InterPro" id="IPR014735">
    <property type="entry name" value="Transposase_Tn5-like_N"/>
</dbReference>
<dbReference type="Gene3D" id="3.90.350.10">
    <property type="entry name" value="Transposase Inhibitor Protein From Tn5, Chain A, domain 1"/>
    <property type="match status" value="1"/>
</dbReference>
<dbReference type="PANTHER" id="PTHR37319:SF1">
    <property type="entry name" value="TRANSPOSASE TN5 DIMERISATION DOMAIN-CONTAINING PROTEIN"/>
    <property type="match status" value="1"/>
</dbReference>
<dbReference type="EMBL" id="QJHK01000001">
    <property type="protein sequence ID" value="PXY42617.1"/>
    <property type="molecule type" value="Genomic_DNA"/>
</dbReference>
<dbReference type="Gene3D" id="1.10.246.40">
    <property type="entry name" value="Tn5 transposase, domain 1"/>
    <property type="match status" value="1"/>
</dbReference>